<reference evidence="2 3" key="1">
    <citation type="submission" date="2024-05" db="EMBL/GenBank/DDBJ databases">
        <title>Genome sequencing and assembly of Indian major carp, Cirrhinus mrigala (Hamilton, 1822).</title>
        <authorList>
            <person name="Mohindra V."/>
            <person name="Chowdhury L.M."/>
            <person name="Lal K."/>
            <person name="Jena J.K."/>
        </authorList>
    </citation>
    <scope>NUCLEOTIDE SEQUENCE [LARGE SCALE GENOMIC DNA]</scope>
    <source>
        <strain evidence="2">CM1030</strain>
        <tissue evidence="2">Blood</tissue>
    </source>
</reference>
<protein>
    <recommendedName>
        <fullName evidence="4">Potassium voltage-gated channel, KQT-like subfamily, member 3</fullName>
    </recommendedName>
</protein>
<accession>A0ABD0RS16</accession>
<dbReference type="Proteomes" id="UP001529510">
    <property type="component" value="Unassembled WGS sequence"/>
</dbReference>
<dbReference type="AlphaFoldDB" id="A0ABD0RS16"/>
<organism evidence="2 3">
    <name type="scientific">Cirrhinus mrigala</name>
    <name type="common">Mrigala</name>
    <dbReference type="NCBI Taxonomy" id="683832"/>
    <lineage>
        <taxon>Eukaryota</taxon>
        <taxon>Metazoa</taxon>
        <taxon>Chordata</taxon>
        <taxon>Craniata</taxon>
        <taxon>Vertebrata</taxon>
        <taxon>Euteleostomi</taxon>
        <taxon>Actinopterygii</taxon>
        <taxon>Neopterygii</taxon>
        <taxon>Teleostei</taxon>
        <taxon>Ostariophysi</taxon>
        <taxon>Cypriniformes</taxon>
        <taxon>Cyprinidae</taxon>
        <taxon>Labeoninae</taxon>
        <taxon>Labeonini</taxon>
        <taxon>Cirrhinus</taxon>
    </lineage>
</organism>
<evidence type="ECO:0000256" key="1">
    <source>
        <dbReference type="SAM" id="MobiDB-lite"/>
    </source>
</evidence>
<feature type="non-terminal residue" evidence="2">
    <location>
        <position position="1"/>
    </location>
</feature>
<name>A0ABD0RS16_CIRMR</name>
<keyword evidence="3" id="KW-1185">Reference proteome</keyword>
<evidence type="ECO:0000313" key="3">
    <source>
        <dbReference type="Proteomes" id="UP001529510"/>
    </source>
</evidence>
<feature type="region of interest" description="Disordered" evidence="1">
    <location>
        <begin position="1"/>
        <end position="25"/>
    </location>
</feature>
<evidence type="ECO:0000313" key="2">
    <source>
        <dbReference type="EMBL" id="KAL0201317.1"/>
    </source>
</evidence>
<evidence type="ECO:0008006" key="4">
    <source>
        <dbReference type="Google" id="ProtNLM"/>
    </source>
</evidence>
<proteinExistence type="predicted"/>
<sequence>AVNMGIRSRNATNGAEDPRERKSALAGDLEQCAGQERDGALLLVGSGREPDFKRGSQNIGLLAKTPLGYTRPVKRNNIRKRRIQNLIYDALERPRGWALLYHAFV</sequence>
<dbReference type="EMBL" id="JAMKFB020000002">
    <property type="protein sequence ID" value="KAL0201317.1"/>
    <property type="molecule type" value="Genomic_DNA"/>
</dbReference>
<gene>
    <name evidence="2" type="ORF">M9458_004504</name>
</gene>
<comment type="caution">
    <text evidence="2">The sequence shown here is derived from an EMBL/GenBank/DDBJ whole genome shotgun (WGS) entry which is preliminary data.</text>
</comment>